<dbReference type="EMBL" id="DXCD01000237">
    <property type="protein sequence ID" value="HIZ14096.1"/>
    <property type="molecule type" value="Genomic_DNA"/>
</dbReference>
<comment type="caution">
    <text evidence="1">The sequence shown here is derived from an EMBL/GenBank/DDBJ whole genome shotgun (WGS) entry which is preliminary data.</text>
</comment>
<reference evidence="1" key="1">
    <citation type="journal article" date="2021" name="PeerJ">
        <title>Extensive microbial diversity within the chicken gut microbiome revealed by metagenomics and culture.</title>
        <authorList>
            <person name="Gilroy R."/>
            <person name="Ravi A."/>
            <person name="Getino M."/>
            <person name="Pursley I."/>
            <person name="Horton D.L."/>
            <person name="Alikhan N.F."/>
            <person name="Baker D."/>
            <person name="Gharbi K."/>
            <person name="Hall N."/>
            <person name="Watson M."/>
            <person name="Adriaenssens E.M."/>
            <person name="Foster-Nyarko E."/>
            <person name="Jarju S."/>
            <person name="Secka A."/>
            <person name="Antonio M."/>
            <person name="Oren A."/>
            <person name="Chaudhuri R.R."/>
            <person name="La Ragione R."/>
            <person name="Hildebrand F."/>
            <person name="Pallen M.J."/>
        </authorList>
    </citation>
    <scope>NUCLEOTIDE SEQUENCE</scope>
    <source>
        <strain evidence="1">ChiGjej1B1-13045</strain>
    </source>
</reference>
<dbReference type="Proteomes" id="UP000824017">
    <property type="component" value="Unassembled WGS sequence"/>
</dbReference>
<name>A0A9D2DBR0_9FIRM</name>
<reference evidence="1" key="2">
    <citation type="submission" date="2021-04" db="EMBL/GenBank/DDBJ databases">
        <authorList>
            <person name="Gilroy R."/>
        </authorList>
    </citation>
    <scope>NUCLEOTIDE SEQUENCE</scope>
    <source>
        <strain evidence="1">ChiGjej1B1-13045</strain>
    </source>
</reference>
<accession>A0A9D2DBR0</accession>
<proteinExistence type="predicted"/>
<evidence type="ECO:0000313" key="2">
    <source>
        <dbReference type="Proteomes" id="UP000824017"/>
    </source>
</evidence>
<evidence type="ECO:0000313" key="1">
    <source>
        <dbReference type="EMBL" id="HIZ14096.1"/>
    </source>
</evidence>
<protein>
    <submittedName>
        <fullName evidence="1">Uncharacterized protein</fullName>
    </submittedName>
</protein>
<dbReference type="AlphaFoldDB" id="A0A9D2DBR0"/>
<gene>
    <name evidence="1" type="ORF">H9817_09260</name>
</gene>
<sequence>MEGHSKGIVPVLSTNYLVNTIREGRKNGERFCFILGAGASVSSNIPSGAQLEYTWMEEMNESPGMAEVRSAAKGLRESSGR</sequence>
<organism evidence="1 2">
    <name type="scientific">Candidatus Mediterraneibacter stercorigallinarum</name>
    <dbReference type="NCBI Taxonomy" id="2838686"/>
    <lineage>
        <taxon>Bacteria</taxon>
        <taxon>Bacillati</taxon>
        <taxon>Bacillota</taxon>
        <taxon>Clostridia</taxon>
        <taxon>Lachnospirales</taxon>
        <taxon>Lachnospiraceae</taxon>
        <taxon>Mediterraneibacter</taxon>
    </lineage>
</organism>